<proteinExistence type="predicted"/>
<protein>
    <submittedName>
        <fullName evidence="3">Thiol-disulfide oxidoreductase ResA</fullName>
    </submittedName>
</protein>
<sequence>MRRIKNKIKRSVRNWLDDYDMHNISLVIAGFFTLMLIGGISLIMFVVCIQIRKSDDIPKKDNATESTLHTACYTHPEIPQMMTDPQQRASYYVKHYWDDYSLADAAFIHSKDTEQLFSDFIDALQYVALEESSTALKRMMSHMEEDSTAYSRFCFLSEKYLYDPNSPMRSEEYFISILEQMVDSKRLDEYEKIRLADRLAQAHKNRPGMKAKDFSYVTLKGKDGRMSGINADYTLLFFYEPDCSNCRKHEQILAELPAFVEMQEKGILRVLAVYPDDNEEEWLLKSAHMPHGWIVGWNKQGDIRSKTLYEIRATPTMYLLDKQKKVILKDASLEQTIQYLSVVYPQPTK</sequence>
<dbReference type="InterPro" id="IPR036249">
    <property type="entry name" value="Thioredoxin-like_sf"/>
</dbReference>
<dbReference type="Gene3D" id="3.40.30.10">
    <property type="entry name" value="Glutaredoxin"/>
    <property type="match status" value="1"/>
</dbReference>
<name>A0A6N2S0D6_9BACE</name>
<keyword evidence="1" id="KW-0472">Membrane</keyword>
<dbReference type="InterPro" id="IPR012336">
    <property type="entry name" value="Thioredoxin-like_fold"/>
</dbReference>
<dbReference type="InterPro" id="IPR033395">
    <property type="entry name" value="DUF5106"/>
</dbReference>
<evidence type="ECO:0000256" key="1">
    <source>
        <dbReference type="SAM" id="Phobius"/>
    </source>
</evidence>
<keyword evidence="1" id="KW-0812">Transmembrane</keyword>
<dbReference type="PROSITE" id="PS51352">
    <property type="entry name" value="THIOREDOXIN_2"/>
    <property type="match status" value="1"/>
</dbReference>
<organism evidence="3">
    <name type="scientific">Bacteroides faecis</name>
    <dbReference type="NCBI Taxonomy" id="674529"/>
    <lineage>
        <taxon>Bacteria</taxon>
        <taxon>Pseudomonadati</taxon>
        <taxon>Bacteroidota</taxon>
        <taxon>Bacteroidia</taxon>
        <taxon>Bacteroidales</taxon>
        <taxon>Bacteroidaceae</taxon>
        <taxon>Bacteroides</taxon>
    </lineage>
</organism>
<feature type="domain" description="Thioredoxin" evidence="2">
    <location>
        <begin position="205"/>
        <end position="349"/>
    </location>
</feature>
<dbReference type="SUPFAM" id="SSF52833">
    <property type="entry name" value="Thioredoxin-like"/>
    <property type="match status" value="1"/>
</dbReference>
<gene>
    <name evidence="3" type="primary">resA_2</name>
    <name evidence="3" type="ORF">BFLFYP10_00782</name>
</gene>
<dbReference type="Pfam" id="PF17127">
    <property type="entry name" value="DUF5106"/>
    <property type="match status" value="1"/>
</dbReference>
<dbReference type="EMBL" id="CACRSZ010000020">
    <property type="protein sequence ID" value="VYS86737.1"/>
    <property type="molecule type" value="Genomic_DNA"/>
</dbReference>
<evidence type="ECO:0000313" key="3">
    <source>
        <dbReference type="EMBL" id="VYS86737.1"/>
    </source>
</evidence>
<dbReference type="InterPro" id="IPR013766">
    <property type="entry name" value="Thioredoxin_domain"/>
</dbReference>
<reference evidence="3" key="1">
    <citation type="submission" date="2019-11" db="EMBL/GenBank/DDBJ databases">
        <authorList>
            <person name="Feng L."/>
        </authorList>
    </citation>
    <scope>NUCLEOTIDE SEQUENCE</scope>
    <source>
        <strain evidence="3">BfaecisLFYP10</strain>
    </source>
</reference>
<dbReference type="AlphaFoldDB" id="A0A6N2S0D6"/>
<evidence type="ECO:0000259" key="2">
    <source>
        <dbReference type="PROSITE" id="PS51352"/>
    </source>
</evidence>
<keyword evidence="1" id="KW-1133">Transmembrane helix</keyword>
<feature type="transmembrane region" description="Helical" evidence="1">
    <location>
        <begin position="21"/>
        <end position="47"/>
    </location>
</feature>
<accession>A0A6N2S0D6</accession>
<dbReference type="Pfam" id="PF13098">
    <property type="entry name" value="Thioredoxin_2"/>
    <property type="match status" value="1"/>
</dbReference>